<dbReference type="Gene3D" id="3.20.20.140">
    <property type="entry name" value="Metal-dependent hydrolases"/>
    <property type="match status" value="1"/>
</dbReference>
<name>A0A1X7IXY7_9FLAO</name>
<dbReference type="Pfam" id="PF19567">
    <property type="entry name" value="CpsB_CapC"/>
    <property type="match status" value="1"/>
</dbReference>
<proteinExistence type="inferred from homology"/>
<dbReference type="RefSeq" id="WP_085497245.1">
    <property type="nucleotide sequence ID" value="NZ_FXAO01000002.1"/>
</dbReference>
<protein>
    <recommendedName>
        <fullName evidence="2">protein-tyrosine-phosphatase</fullName>
        <ecNumber evidence="2">3.1.3.48</ecNumber>
    </recommendedName>
</protein>
<evidence type="ECO:0000313" key="5">
    <source>
        <dbReference type="EMBL" id="SMG20058.1"/>
    </source>
</evidence>
<reference evidence="6" key="1">
    <citation type="submission" date="2017-04" db="EMBL/GenBank/DDBJ databases">
        <authorList>
            <person name="Varghese N."/>
            <person name="Submissions S."/>
        </authorList>
    </citation>
    <scope>NUCLEOTIDE SEQUENCE [LARGE SCALE GENOMIC DNA]</scope>
    <source>
        <strain evidence="6">DSM 19835</strain>
    </source>
</reference>
<evidence type="ECO:0000313" key="6">
    <source>
        <dbReference type="Proteomes" id="UP000193420"/>
    </source>
</evidence>
<dbReference type="Proteomes" id="UP000193420">
    <property type="component" value="Unassembled WGS sequence"/>
</dbReference>
<sequence length="246" mass="28399">MFYFFQKKKFLVDSLENFIDIHNHILPGIDDGAKTVEDSINLIKGFADFGVTTFIATPHIIHNYYPNNPKTINDSLLVLKSELSKQNMNNVSIQAAAEHMIDANFESLLEKESVMPINKGYLLVEMSYLQPSINFKDAIQSISEHSFFPILAHPERYIYLHNNFAKYKKYKKQGILFQMNLLSLSDYYGKDVQKMAVRLINEGLIDFVASDIHNLQQLTMLQNMKITDKLLTRILPLIENTNINFD</sequence>
<dbReference type="GO" id="GO:0030145">
    <property type="term" value="F:manganese ion binding"/>
    <property type="evidence" value="ECO:0007669"/>
    <property type="project" value="InterPro"/>
</dbReference>
<keyword evidence="3" id="KW-0378">Hydrolase</keyword>
<evidence type="ECO:0000256" key="1">
    <source>
        <dbReference type="ARBA" id="ARBA00005750"/>
    </source>
</evidence>
<dbReference type="PANTHER" id="PTHR39181:SF1">
    <property type="entry name" value="TYROSINE-PROTEIN PHOSPHATASE YWQE"/>
    <property type="match status" value="1"/>
</dbReference>
<accession>A0A1X7IXY7</accession>
<dbReference type="EC" id="3.1.3.48" evidence="2"/>
<organism evidence="5 6">
    <name type="scientific">Arenibacter troitsensis</name>
    <dbReference type="NCBI Taxonomy" id="188872"/>
    <lineage>
        <taxon>Bacteria</taxon>
        <taxon>Pseudomonadati</taxon>
        <taxon>Bacteroidota</taxon>
        <taxon>Flavobacteriia</taxon>
        <taxon>Flavobacteriales</taxon>
        <taxon>Flavobacteriaceae</taxon>
        <taxon>Arenibacter</taxon>
    </lineage>
</organism>
<keyword evidence="6" id="KW-1185">Reference proteome</keyword>
<evidence type="ECO:0000256" key="3">
    <source>
        <dbReference type="ARBA" id="ARBA00022801"/>
    </source>
</evidence>
<dbReference type="InterPro" id="IPR016667">
    <property type="entry name" value="Caps_polysacc_synth_CpsB/CapC"/>
</dbReference>
<dbReference type="SUPFAM" id="SSF89550">
    <property type="entry name" value="PHP domain-like"/>
    <property type="match status" value="1"/>
</dbReference>
<dbReference type="STRING" id="188872.SAMN03080602_01272"/>
<dbReference type="InterPro" id="IPR016195">
    <property type="entry name" value="Pol/histidinol_Pase-like"/>
</dbReference>
<comment type="similarity">
    <text evidence="1">Belongs to the metallo-dependent hydrolases superfamily. CpsB/CapC family.</text>
</comment>
<evidence type="ECO:0000256" key="2">
    <source>
        <dbReference type="ARBA" id="ARBA00013064"/>
    </source>
</evidence>
<dbReference type="PANTHER" id="PTHR39181">
    <property type="entry name" value="TYROSINE-PROTEIN PHOSPHATASE YWQE"/>
    <property type="match status" value="1"/>
</dbReference>
<dbReference type="OrthoDB" id="9788539at2"/>
<dbReference type="PIRSF" id="PIRSF016557">
    <property type="entry name" value="Caps_synth_CpsB"/>
    <property type="match status" value="1"/>
</dbReference>
<comment type="catalytic activity">
    <reaction evidence="4">
        <text>O-phospho-L-tyrosyl-[protein] + H2O = L-tyrosyl-[protein] + phosphate</text>
        <dbReference type="Rhea" id="RHEA:10684"/>
        <dbReference type="Rhea" id="RHEA-COMP:10136"/>
        <dbReference type="Rhea" id="RHEA-COMP:20101"/>
        <dbReference type="ChEBI" id="CHEBI:15377"/>
        <dbReference type="ChEBI" id="CHEBI:43474"/>
        <dbReference type="ChEBI" id="CHEBI:46858"/>
        <dbReference type="ChEBI" id="CHEBI:61978"/>
        <dbReference type="EC" id="3.1.3.48"/>
    </reaction>
</comment>
<dbReference type="GO" id="GO:0004725">
    <property type="term" value="F:protein tyrosine phosphatase activity"/>
    <property type="evidence" value="ECO:0007669"/>
    <property type="project" value="UniProtKB-EC"/>
</dbReference>
<dbReference type="EMBL" id="FXAO01000002">
    <property type="protein sequence ID" value="SMG20058.1"/>
    <property type="molecule type" value="Genomic_DNA"/>
</dbReference>
<dbReference type="AlphaFoldDB" id="A0A1X7IXY7"/>
<gene>
    <name evidence="5" type="ORF">SAMN03080602_01272</name>
</gene>
<evidence type="ECO:0000256" key="4">
    <source>
        <dbReference type="ARBA" id="ARBA00051722"/>
    </source>
</evidence>